<gene>
    <name evidence="2" type="ORF">Triagg1_7304</name>
</gene>
<evidence type="ECO:0000256" key="1">
    <source>
        <dbReference type="SAM" id="MobiDB-lite"/>
    </source>
</evidence>
<dbReference type="EMBL" id="JAWRVG010000032">
    <property type="protein sequence ID" value="KAK4068365.1"/>
    <property type="molecule type" value="Genomic_DNA"/>
</dbReference>
<protein>
    <submittedName>
        <fullName evidence="2">Uncharacterized protein</fullName>
    </submittedName>
</protein>
<organism evidence="2 3">
    <name type="scientific">Trichoderma aggressivum f. europaeum</name>
    <dbReference type="NCBI Taxonomy" id="173218"/>
    <lineage>
        <taxon>Eukaryota</taxon>
        <taxon>Fungi</taxon>
        <taxon>Dikarya</taxon>
        <taxon>Ascomycota</taxon>
        <taxon>Pezizomycotina</taxon>
        <taxon>Sordariomycetes</taxon>
        <taxon>Hypocreomycetidae</taxon>
        <taxon>Hypocreales</taxon>
        <taxon>Hypocreaceae</taxon>
        <taxon>Trichoderma</taxon>
    </lineage>
</organism>
<comment type="caution">
    <text evidence="2">The sequence shown here is derived from an EMBL/GenBank/DDBJ whole genome shotgun (WGS) entry which is preliminary data.</text>
</comment>
<keyword evidence="3" id="KW-1185">Reference proteome</keyword>
<dbReference type="Proteomes" id="UP001273209">
    <property type="component" value="Unassembled WGS sequence"/>
</dbReference>
<reference evidence="2" key="1">
    <citation type="submission" date="2023-11" db="EMBL/GenBank/DDBJ databases">
        <title>The genome sequences of three competitors of mushroom-forming fungi.</title>
        <authorList>
            <person name="Beijen E."/>
            <person name="Ohm R.A."/>
        </authorList>
    </citation>
    <scope>NUCLEOTIDE SEQUENCE</scope>
    <source>
        <strain evidence="2">CBS 100526</strain>
    </source>
</reference>
<dbReference type="RefSeq" id="XP_062753622.1">
    <property type="nucleotide sequence ID" value="XM_062902025.1"/>
</dbReference>
<accession>A0AAE1M2V5</accession>
<proteinExistence type="predicted"/>
<name>A0AAE1M2V5_9HYPO</name>
<evidence type="ECO:0000313" key="2">
    <source>
        <dbReference type="EMBL" id="KAK4068365.1"/>
    </source>
</evidence>
<evidence type="ECO:0000313" key="3">
    <source>
        <dbReference type="Proteomes" id="UP001273209"/>
    </source>
</evidence>
<sequence length="247" mass="29445">MDILDSHAELEEQMRECVEGVVEDAIKDGERRKRRVRRYFKRVEKMVNREIARRDASRRRTNRSRLFSRSSFRRKPSSKIEILLNPDTNDGFFFNIGQERMRNMAALDKAKELMHKQQILIALAHSAMVWDPERVFFHEGKIQGQLWTDGFKEEHIRKVEGDLWCVRMKWRAEEGCKWRPKTIHVCGKFGRQDAEQVNWVLPIRGNCSEAELDVEIFVFDDFYDDEEWGDPDEGRSLWGNDSEDEKY</sequence>
<dbReference type="GeneID" id="87921930"/>
<feature type="region of interest" description="Disordered" evidence="1">
    <location>
        <begin position="228"/>
        <end position="247"/>
    </location>
</feature>
<dbReference type="AlphaFoldDB" id="A0AAE1M2V5"/>